<evidence type="ECO:0000313" key="11">
    <source>
        <dbReference type="EMBL" id="EDV25574.1"/>
    </source>
</evidence>
<dbReference type="AlphaFoldDB" id="B3RVX8"/>
<dbReference type="InParanoid" id="B3RVX8"/>
<evidence type="ECO:0000256" key="6">
    <source>
        <dbReference type="ARBA" id="ARBA00022786"/>
    </source>
</evidence>
<dbReference type="eggNOG" id="KOG0940">
    <property type="taxonomic scope" value="Eukaryota"/>
</dbReference>
<feature type="chain" id="PRO_5002796998" description="HECT-type E3 ubiquitin transferase" evidence="8">
    <location>
        <begin position="23"/>
        <end position="581"/>
    </location>
</feature>
<dbReference type="Gene3D" id="3.30.2410.10">
    <property type="entry name" value="Hect, E3 ligase catalytic domain"/>
    <property type="match status" value="1"/>
</dbReference>
<dbReference type="FunFam" id="2.20.70.10:FF:000017">
    <property type="entry name" value="E3 ubiquitin-protein ligase"/>
    <property type="match status" value="1"/>
</dbReference>
<name>B3RVX8_TRIAD</name>
<dbReference type="InterPro" id="IPR050409">
    <property type="entry name" value="E3_ubiq-protein_ligase"/>
</dbReference>
<comment type="catalytic activity">
    <reaction evidence="1">
        <text>S-ubiquitinyl-[E2 ubiquitin-conjugating enzyme]-L-cysteine + [acceptor protein]-L-lysine = [E2 ubiquitin-conjugating enzyme]-L-cysteine + N(6)-ubiquitinyl-[acceptor protein]-L-lysine.</text>
        <dbReference type="EC" id="2.3.2.26"/>
    </reaction>
</comment>
<keyword evidence="12" id="KW-1185">Reference proteome</keyword>
<feature type="domain" description="WW" evidence="9">
    <location>
        <begin position="23"/>
        <end position="50"/>
    </location>
</feature>
<evidence type="ECO:0000256" key="7">
    <source>
        <dbReference type="PROSITE-ProRule" id="PRU00104"/>
    </source>
</evidence>
<keyword evidence="5" id="KW-0677">Repeat</keyword>
<dbReference type="PROSITE" id="PS50020">
    <property type="entry name" value="WW_DOMAIN_2"/>
    <property type="match status" value="4"/>
</dbReference>
<feature type="signal peptide" evidence="8">
    <location>
        <begin position="1"/>
        <end position="22"/>
    </location>
</feature>
<dbReference type="SMART" id="SM00456">
    <property type="entry name" value="WW"/>
    <property type="match status" value="4"/>
</dbReference>
<dbReference type="CDD" id="cd00078">
    <property type="entry name" value="HECTc"/>
    <property type="match status" value="1"/>
</dbReference>
<dbReference type="GO" id="GO:0061630">
    <property type="term" value="F:ubiquitin protein ligase activity"/>
    <property type="evidence" value="ECO:0000318"/>
    <property type="project" value="GO_Central"/>
</dbReference>
<dbReference type="STRING" id="10228.B3RVX8"/>
<dbReference type="Pfam" id="PF00632">
    <property type="entry name" value="HECT"/>
    <property type="match status" value="1"/>
</dbReference>
<dbReference type="PANTHER" id="PTHR11254:SF429">
    <property type="entry name" value="E3 UBIQUITIN-PROTEIN LIGASE SU(DX)"/>
    <property type="match status" value="1"/>
</dbReference>
<feature type="domain" description="WW" evidence="9">
    <location>
        <begin position="122"/>
        <end position="155"/>
    </location>
</feature>
<evidence type="ECO:0000256" key="4">
    <source>
        <dbReference type="ARBA" id="ARBA00022679"/>
    </source>
</evidence>
<evidence type="ECO:0000256" key="5">
    <source>
        <dbReference type="ARBA" id="ARBA00022737"/>
    </source>
</evidence>
<dbReference type="InterPro" id="IPR035983">
    <property type="entry name" value="Hect_E3_ubiquitin_ligase"/>
</dbReference>
<dbReference type="FunCoup" id="B3RVX8">
    <property type="interactions" value="1724"/>
</dbReference>
<dbReference type="PROSITE" id="PS50237">
    <property type="entry name" value="HECT"/>
    <property type="match status" value="1"/>
</dbReference>
<feature type="active site" description="Glycyl thioester intermediate" evidence="7">
    <location>
        <position position="549"/>
    </location>
</feature>
<dbReference type="CDD" id="cd00201">
    <property type="entry name" value="WW"/>
    <property type="match status" value="4"/>
</dbReference>
<evidence type="ECO:0000256" key="1">
    <source>
        <dbReference type="ARBA" id="ARBA00000885"/>
    </source>
</evidence>
<dbReference type="FunFam" id="3.90.1750.10:FF:000079">
    <property type="entry name" value="E3 ubiquitin-protein ligase"/>
    <property type="match status" value="1"/>
</dbReference>
<dbReference type="KEGG" id="tad:TRIADDRAFT_23972"/>
<protein>
    <recommendedName>
        <fullName evidence="3">HECT-type E3 ubiquitin transferase</fullName>
        <ecNumber evidence="3">2.3.2.26</ecNumber>
    </recommendedName>
</protein>
<dbReference type="SUPFAM" id="SSF56204">
    <property type="entry name" value="Hect, E3 ligase catalytic domain"/>
    <property type="match status" value="1"/>
</dbReference>
<dbReference type="HOGENOM" id="CLU_002173_0_2_1"/>
<dbReference type="Gene3D" id="3.90.1750.10">
    <property type="entry name" value="Hect, E3 ligase catalytic domains"/>
    <property type="match status" value="1"/>
</dbReference>
<dbReference type="OMA" id="CNDRSET"/>
<dbReference type="Gene3D" id="3.30.2160.10">
    <property type="entry name" value="Hect, E3 ligase catalytic domain"/>
    <property type="match status" value="1"/>
</dbReference>
<accession>B3RVX8</accession>
<proteinExistence type="predicted"/>
<dbReference type="EC" id="2.3.2.26" evidence="3"/>
<keyword evidence="8" id="KW-0732">Signal</keyword>
<dbReference type="Gene3D" id="2.20.70.10">
    <property type="match status" value="3"/>
</dbReference>
<sequence length="581" mass="69206">MLIPNFISVCALNLLCIITVERWEERTDPYGRHYYVDHNTRTTTWERPEPLPSGWERRHDQYNRPYYVDHNTRTTTWHRPTSESIRTFQQWQERRQQNQDVRRQNYQQRYLIPSSGIQVVGRDLPPGWERRIDHNGRVYFVDHNTKTTQWEDPRTLAPLPPSWEKKVTDQGIVYFIDHSTKTTTYTDPRTGAPRYLKCFSSYQGNFDWRLAGFRQMCQDSALPGHTKIAISRNTIFEDSYNAIISLKPYDLRKRLYIMFKGEDGLDYGGLAREWFFQLSHEMLNPMYCLFEYANQNNYSLQINAASSVNPDHLKYFKFVGRVIAMALYHGKFIDNGFTLPFYKRLLNRGVSINDLEQVDPEFYNSLNWIKDNNIDECDMEMFFTADMEIFGEIKTYELKTGGSDIKVTDENKEEYINLMSHWRFTRGVEDQTKAFMEGFYEVVPLRWLEFFNEKELEMMLCGMQEIDVDDWQQNTVYKHYTKNSKQVMWFWQFVRDRKNEQRIRLLQFITGTCRVPIGGFSHLMGSNGPQKFCIEKVGKESWLPRSHTCFNRLDLPPYKSYDQLVEKLNFAIEETEGFGNE</sequence>
<organism evidence="11 12">
    <name type="scientific">Trichoplax adhaerens</name>
    <name type="common">Trichoplax reptans</name>
    <dbReference type="NCBI Taxonomy" id="10228"/>
    <lineage>
        <taxon>Eukaryota</taxon>
        <taxon>Metazoa</taxon>
        <taxon>Placozoa</taxon>
        <taxon>Uniplacotomia</taxon>
        <taxon>Trichoplacea</taxon>
        <taxon>Trichoplacidae</taxon>
        <taxon>Trichoplax</taxon>
    </lineage>
</organism>
<dbReference type="GO" id="GO:0005737">
    <property type="term" value="C:cytoplasm"/>
    <property type="evidence" value="ECO:0000318"/>
    <property type="project" value="GO_Central"/>
</dbReference>
<reference evidence="11 12" key="1">
    <citation type="journal article" date="2008" name="Nature">
        <title>The Trichoplax genome and the nature of placozoans.</title>
        <authorList>
            <person name="Srivastava M."/>
            <person name="Begovic E."/>
            <person name="Chapman J."/>
            <person name="Putnam N.H."/>
            <person name="Hellsten U."/>
            <person name="Kawashima T."/>
            <person name="Kuo A."/>
            <person name="Mitros T."/>
            <person name="Salamov A."/>
            <person name="Carpenter M.L."/>
            <person name="Signorovitch A.Y."/>
            <person name="Moreno M.A."/>
            <person name="Kamm K."/>
            <person name="Grimwood J."/>
            <person name="Schmutz J."/>
            <person name="Shapiro H."/>
            <person name="Grigoriev I.V."/>
            <person name="Buss L.W."/>
            <person name="Schierwater B."/>
            <person name="Dellaporta S.L."/>
            <person name="Rokhsar D.S."/>
        </authorList>
    </citation>
    <scope>NUCLEOTIDE SEQUENCE [LARGE SCALE GENOMIC DNA]</scope>
    <source>
        <strain evidence="11 12">Grell-BS-1999</strain>
    </source>
</reference>
<comment type="pathway">
    <text evidence="2">Protein modification; protein ubiquitination.</text>
</comment>
<dbReference type="PRINTS" id="PR00403">
    <property type="entry name" value="WWDOMAIN"/>
</dbReference>
<dbReference type="FunFam" id="3.30.2410.10:FF:000002">
    <property type="entry name" value="E3 ubiquitin-protein ligase HECW2"/>
    <property type="match status" value="1"/>
</dbReference>
<dbReference type="EMBL" id="DS985244">
    <property type="protein sequence ID" value="EDV25574.1"/>
    <property type="molecule type" value="Genomic_DNA"/>
</dbReference>
<keyword evidence="4" id="KW-0808">Transferase</keyword>
<feature type="domain" description="WW" evidence="9">
    <location>
        <begin position="157"/>
        <end position="190"/>
    </location>
</feature>
<dbReference type="PhylomeDB" id="B3RVX8"/>
<evidence type="ECO:0000259" key="10">
    <source>
        <dbReference type="PROSITE" id="PS50237"/>
    </source>
</evidence>
<feature type="domain" description="WW" evidence="9">
    <location>
        <begin position="49"/>
        <end position="82"/>
    </location>
</feature>
<keyword evidence="6 7" id="KW-0833">Ubl conjugation pathway</keyword>
<dbReference type="InterPro" id="IPR036020">
    <property type="entry name" value="WW_dom_sf"/>
</dbReference>
<dbReference type="FunFam" id="3.30.2160.10:FF:000003">
    <property type="entry name" value="E3 ubiquitin-protein ligase"/>
    <property type="match status" value="1"/>
</dbReference>
<dbReference type="UniPathway" id="UPA00143"/>
<dbReference type="GO" id="GO:0043161">
    <property type="term" value="P:proteasome-mediated ubiquitin-dependent protein catabolic process"/>
    <property type="evidence" value="ECO:0000318"/>
    <property type="project" value="GO_Central"/>
</dbReference>
<evidence type="ECO:0000256" key="2">
    <source>
        <dbReference type="ARBA" id="ARBA00004906"/>
    </source>
</evidence>
<evidence type="ECO:0000256" key="8">
    <source>
        <dbReference type="SAM" id="SignalP"/>
    </source>
</evidence>
<evidence type="ECO:0000259" key="9">
    <source>
        <dbReference type="PROSITE" id="PS50020"/>
    </source>
</evidence>
<feature type="domain" description="HECT" evidence="10">
    <location>
        <begin position="247"/>
        <end position="581"/>
    </location>
</feature>
<dbReference type="RefSeq" id="XP_002111607.1">
    <property type="nucleotide sequence ID" value="XM_002111571.1"/>
</dbReference>
<dbReference type="GeneID" id="6752820"/>
<dbReference type="CTD" id="6752820"/>
<dbReference type="Proteomes" id="UP000009022">
    <property type="component" value="Unassembled WGS sequence"/>
</dbReference>
<gene>
    <name evidence="11" type="ORF">TRIADDRAFT_23972</name>
</gene>
<dbReference type="PANTHER" id="PTHR11254">
    <property type="entry name" value="HECT DOMAIN UBIQUITIN-PROTEIN LIGASE"/>
    <property type="match status" value="1"/>
</dbReference>
<dbReference type="Pfam" id="PF00397">
    <property type="entry name" value="WW"/>
    <property type="match status" value="4"/>
</dbReference>
<dbReference type="InterPro" id="IPR000569">
    <property type="entry name" value="HECT_dom"/>
</dbReference>
<dbReference type="GO" id="GO:0016567">
    <property type="term" value="P:protein ubiquitination"/>
    <property type="evidence" value="ECO:0007669"/>
    <property type="project" value="UniProtKB-UniPathway"/>
</dbReference>
<evidence type="ECO:0000313" key="12">
    <source>
        <dbReference type="Proteomes" id="UP000009022"/>
    </source>
</evidence>
<dbReference type="OrthoDB" id="423283at2759"/>
<evidence type="ECO:0000256" key="3">
    <source>
        <dbReference type="ARBA" id="ARBA00012485"/>
    </source>
</evidence>
<dbReference type="InterPro" id="IPR001202">
    <property type="entry name" value="WW_dom"/>
</dbReference>
<dbReference type="PROSITE" id="PS01159">
    <property type="entry name" value="WW_DOMAIN_1"/>
    <property type="match status" value="4"/>
</dbReference>
<dbReference type="SUPFAM" id="SSF51045">
    <property type="entry name" value="WW domain"/>
    <property type="match status" value="4"/>
</dbReference>
<dbReference type="SMART" id="SM00119">
    <property type="entry name" value="HECTc"/>
    <property type="match status" value="1"/>
</dbReference>